<gene>
    <name evidence="10" type="primary">LOC118426047</name>
</gene>
<feature type="region of interest" description="Disordered" evidence="8">
    <location>
        <begin position="306"/>
        <end position="341"/>
    </location>
</feature>
<name>A0A9J7M0Q0_BRAFL</name>
<keyword evidence="6 7" id="KW-1015">Disulfide bond</keyword>
<dbReference type="InterPro" id="IPR036055">
    <property type="entry name" value="LDL_receptor-like_sf"/>
</dbReference>
<dbReference type="RefSeq" id="XP_035691184.1">
    <property type="nucleotide sequence ID" value="XM_035835291.1"/>
</dbReference>
<keyword evidence="3" id="KW-0677">Repeat</keyword>
<evidence type="ECO:0000256" key="4">
    <source>
        <dbReference type="ARBA" id="ARBA00022989"/>
    </source>
</evidence>
<evidence type="ECO:0000313" key="9">
    <source>
        <dbReference type="Proteomes" id="UP000001554"/>
    </source>
</evidence>
<evidence type="ECO:0000256" key="7">
    <source>
        <dbReference type="PROSITE-ProRule" id="PRU00124"/>
    </source>
</evidence>
<evidence type="ECO:0000256" key="2">
    <source>
        <dbReference type="ARBA" id="ARBA00022692"/>
    </source>
</evidence>
<keyword evidence="9" id="KW-1185">Reference proteome</keyword>
<feature type="disulfide bond" evidence="7">
    <location>
        <begin position="132"/>
        <end position="147"/>
    </location>
</feature>
<accession>A0A9J7M0Q0</accession>
<dbReference type="GeneID" id="118426047"/>
<dbReference type="SMART" id="SM00192">
    <property type="entry name" value="LDLa"/>
    <property type="match status" value="5"/>
</dbReference>
<proteinExistence type="predicted"/>
<dbReference type="KEGG" id="bfo:118426047"/>
<evidence type="ECO:0000256" key="6">
    <source>
        <dbReference type="ARBA" id="ARBA00023157"/>
    </source>
</evidence>
<sequence length="377" mass="40402">MRVEILTDESRCEQNEIRCGGPCQPKESLCWRFDGCVPRKYHFGDKPVCEDILETDCGLESAVTLDDLECYEITSQFSPCGDDDSSEVFHDSQACDGRVDCSTGTDEDSCDGCAMECLTGLEDPCIPPGWVCDGITDCLDGKDEHRCLQGVSKDCFFSCLNNVPCLPTLHLGDGHWDCTSGEDESPNHVEEALRDHWGTCSHTCPSVYGNTTCVPDVFTCDGDADCLGGEDEQMCDAGTTASSHKGPGEYCPTISCFLPGAPDPYCLPTHLICDGHPDCMSEEDEQGCGGNLGGYVHAPVAMVQGPTGGMTGGQEPTGETTSGEEPTHDNGATTEPTSFKEQEVADVYASGHGTKGRAIIWMTAAAVVVEVFLNYAW</sequence>
<keyword evidence="5" id="KW-0472">Membrane</keyword>
<dbReference type="Gene3D" id="4.10.1220.10">
    <property type="entry name" value="EGF-type module"/>
    <property type="match status" value="1"/>
</dbReference>
<evidence type="ECO:0000256" key="5">
    <source>
        <dbReference type="ARBA" id="ARBA00023136"/>
    </source>
</evidence>
<keyword evidence="4" id="KW-1133">Transmembrane helix</keyword>
<dbReference type="PANTHER" id="PTHR24270">
    <property type="entry name" value="LOW-DENSITY LIPOPROTEIN RECEPTOR-RELATED"/>
    <property type="match status" value="1"/>
</dbReference>
<comment type="subcellular location">
    <subcellularLocation>
        <location evidence="1">Membrane</location>
        <topology evidence="1">Single-pass membrane protein</topology>
    </subcellularLocation>
</comment>
<dbReference type="InterPro" id="IPR002172">
    <property type="entry name" value="LDrepeatLR_classA_rpt"/>
</dbReference>
<dbReference type="InterPro" id="IPR050685">
    <property type="entry name" value="LDLR"/>
</dbReference>
<comment type="caution">
    <text evidence="7">Lacks conserved residue(s) required for the propagation of feature annotation.</text>
</comment>
<dbReference type="PRINTS" id="PR00261">
    <property type="entry name" value="LDLRECEPTOR"/>
</dbReference>
<dbReference type="PANTHER" id="PTHR24270:SF62">
    <property type="entry name" value="LOW-DENSITY LIPOPROTEIN RECEPTOR-RELATED PROTEIN 2"/>
    <property type="match status" value="1"/>
</dbReference>
<feature type="disulfide bond" evidence="7">
    <location>
        <begin position="220"/>
        <end position="235"/>
    </location>
</feature>
<keyword evidence="2" id="KW-0812">Transmembrane</keyword>
<evidence type="ECO:0000256" key="3">
    <source>
        <dbReference type="ARBA" id="ARBA00022737"/>
    </source>
</evidence>
<dbReference type="CDD" id="cd00112">
    <property type="entry name" value="LDLa"/>
    <property type="match status" value="2"/>
</dbReference>
<dbReference type="GO" id="GO:0016192">
    <property type="term" value="P:vesicle-mediated transport"/>
    <property type="evidence" value="ECO:0007669"/>
    <property type="project" value="UniProtKB-ARBA"/>
</dbReference>
<evidence type="ECO:0000313" key="10">
    <source>
        <dbReference type="RefSeq" id="XP_035691184.1"/>
    </source>
</evidence>
<protein>
    <submittedName>
        <fullName evidence="10">LDL receptor repeat-containing protein egg-2-like</fullName>
    </submittedName>
</protein>
<reference evidence="9" key="1">
    <citation type="journal article" date="2020" name="Nat. Ecol. Evol.">
        <title>Deeply conserved synteny resolves early events in vertebrate evolution.</title>
        <authorList>
            <person name="Simakov O."/>
            <person name="Marletaz F."/>
            <person name="Yue J.X."/>
            <person name="O'Connell B."/>
            <person name="Jenkins J."/>
            <person name="Brandt A."/>
            <person name="Calef R."/>
            <person name="Tung C.H."/>
            <person name="Huang T.K."/>
            <person name="Schmutz J."/>
            <person name="Satoh N."/>
            <person name="Yu J.K."/>
            <person name="Putnam N.H."/>
            <person name="Green R.E."/>
            <person name="Rokhsar D.S."/>
        </authorList>
    </citation>
    <scope>NUCLEOTIDE SEQUENCE [LARGE SCALE GENOMIC DNA]</scope>
    <source>
        <strain evidence="9">S238N-H82</strain>
    </source>
</reference>
<evidence type="ECO:0000256" key="1">
    <source>
        <dbReference type="ARBA" id="ARBA00004167"/>
    </source>
</evidence>
<dbReference type="AlphaFoldDB" id="A0A9J7M0Q0"/>
<reference evidence="10" key="2">
    <citation type="submission" date="2025-08" db="UniProtKB">
        <authorList>
            <consortium name="RefSeq"/>
        </authorList>
    </citation>
    <scope>IDENTIFICATION</scope>
    <source>
        <strain evidence="10">S238N-H82</strain>
        <tissue evidence="10">Testes</tissue>
    </source>
</reference>
<feature type="compositionally biased region" description="Low complexity" evidence="8">
    <location>
        <begin position="313"/>
        <end position="324"/>
    </location>
</feature>
<feature type="disulfide bond" evidence="7">
    <location>
        <begin position="273"/>
        <end position="288"/>
    </location>
</feature>
<dbReference type="Proteomes" id="UP000001554">
    <property type="component" value="Chromosome 11"/>
</dbReference>
<dbReference type="PROSITE" id="PS50068">
    <property type="entry name" value="LDLRA_2"/>
    <property type="match status" value="3"/>
</dbReference>
<dbReference type="SUPFAM" id="SSF57424">
    <property type="entry name" value="LDL receptor-like module"/>
    <property type="match status" value="4"/>
</dbReference>
<dbReference type="Gene3D" id="4.10.400.10">
    <property type="entry name" value="Low-density Lipoprotein Receptor"/>
    <property type="match status" value="2"/>
</dbReference>
<dbReference type="Pfam" id="PF00057">
    <property type="entry name" value="Ldl_recept_a"/>
    <property type="match status" value="1"/>
</dbReference>
<dbReference type="OrthoDB" id="9990982at2759"/>
<evidence type="ECO:0000256" key="8">
    <source>
        <dbReference type="SAM" id="MobiDB-lite"/>
    </source>
</evidence>
<dbReference type="GO" id="GO:0005886">
    <property type="term" value="C:plasma membrane"/>
    <property type="evidence" value="ECO:0000318"/>
    <property type="project" value="GO_Central"/>
</dbReference>
<organism evidence="9 10">
    <name type="scientific">Branchiostoma floridae</name>
    <name type="common">Florida lancelet</name>
    <name type="synonym">Amphioxus</name>
    <dbReference type="NCBI Taxonomy" id="7739"/>
    <lineage>
        <taxon>Eukaryota</taxon>
        <taxon>Metazoa</taxon>
        <taxon>Chordata</taxon>
        <taxon>Cephalochordata</taxon>
        <taxon>Leptocardii</taxon>
        <taxon>Amphioxiformes</taxon>
        <taxon>Branchiostomatidae</taxon>
        <taxon>Branchiostoma</taxon>
    </lineage>
</organism>